<proteinExistence type="predicted"/>
<protein>
    <submittedName>
        <fullName evidence="1">Uncharacterized protein</fullName>
    </submittedName>
</protein>
<gene>
    <name evidence="1" type="ORF">HRG_03809</name>
</gene>
<dbReference type="GeneID" id="68352938"/>
<organism evidence="1 2">
    <name type="scientific">Hirsutella rhossiliensis</name>
    <dbReference type="NCBI Taxonomy" id="111463"/>
    <lineage>
        <taxon>Eukaryota</taxon>
        <taxon>Fungi</taxon>
        <taxon>Dikarya</taxon>
        <taxon>Ascomycota</taxon>
        <taxon>Pezizomycotina</taxon>
        <taxon>Sordariomycetes</taxon>
        <taxon>Hypocreomycetidae</taxon>
        <taxon>Hypocreales</taxon>
        <taxon>Ophiocordycipitaceae</taxon>
        <taxon>Hirsutella</taxon>
    </lineage>
</organism>
<name>A0A9P8SJY8_9HYPO</name>
<evidence type="ECO:0000313" key="2">
    <source>
        <dbReference type="Proteomes" id="UP000824596"/>
    </source>
</evidence>
<reference evidence="1" key="1">
    <citation type="submission" date="2021-09" db="EMBL/GenBank/DDBJ databases">
        <title>A high-quality genome of the endoparasitic fungus Hirsutella rhossiliensis with a comparison of Hirsutella genomes reveals transposable elements contributing to genome size variation.</title>
        <authorList>
            <person name="Lin R."/>
            <person name="Jiao Y."/>
            <person name="Sun X."/>
            <person name="Ling J."/>
            <person name="Xie B."/>
            <person name="Cheng X."/>
        </authorList>
    </citation>
    <scope>NUCLEOTIDE SEQUENCE</scope>
    <source>
        <strain evidence="1">HR02</strain>
    </source>
</reference>
<dbReference type="OrthoDB" id="4927048at2759"/>
<dbReference type="EMBL" id="JAIZPD010000003">
    <property type="protein sequence ID" value="KAH0965793.1"/>
    <property type="molecule type" value="Genomic_DNA"/>
</dbReference>
<dbReference type="RefSeq" id="XP_044723306.1">
    <property type="nucleotide sequence ID" value="XM_044862280.1"/>
</dbReference>
<accession>A0A9P8SJY8</accession>
<keyword evidence="2" id="KW-1185">Reference proteome</keyword>
<comment type="caution">
    <text evidence="1">The sequence shown here is derived from an EMBL/GenBank/DDBJ whole genome shotgun (WGS) entry which is preliminary data.</text>
</comment>
<evidence type="ECO:0000313" key="1">
    <source>
        <dbReference type="EMBL" id="KAH0965793.1"/>
    </source>
</evidence>
<dbReference type="Proteomes" id="UP000824596">
    <property type="component" value="Unassembled WGS sequence"/>
</dbReference>
<dbReference type="AlphaFoldDB" id="A0A9P8SJY8"/>
<sequence length="212" mass="23349">MQNASKMLVYEKDLAVNAEVHHERTHLERPTPVRSVAIHAEDWTVDEKVRPLCDEKDKNQTPGESADKETSEAGACTHFDRLEVRLKLGNGISGLDGAGTFDDITLKIGGDSLTLAKHPSRGTVDTRNIDLQKAFGSASVPKEEIRSFRLSSVKDERYNPDSWELAGITFEGKCTGSSKVAKVDKYASLYEWFNRYGEGGSSQRTLCGSVLA</sequence>